<dbReference type="OrthoDB" id="2219495at2759"/>
<dbReference type="GO" id="GO:0008115">
    <property type="term" value="F:sarcosine oxidase activity"/>
    <property type="evidence" value="ECO:0007669"/>
    <property type="project" value="TreeGrafter"/>
</dbReference>
<reference evidence="7 8" key="1">
    <citation type="submission" date="2016-03" db="EMBL/GenBank/DDBJ databases">
        <authorList>
            <person name="Ploux O."/>
        </authorList>
    </citation>
    <scope>NUCLEOTIDE SEQUENCE [LARGE SCALE GENOMIC DNA]</scope>
    <source>
        <strain evidence="7 8">UAMH 11012</strain>
    </source>
</reference>
<keyword evidence="3" id="KW-0285">Flavoprotein</keyword>
<evidence type="ECO:0000256" key="4">
    <source>
        <dbReference type="ARBA" id="ARBA00022827"/>
    </source>
</evidence>
<organism evidence="7 8">
    <name type="scientific">Phialocephala subalpina</name>
    <dbReference type="NCBI Taxonomy" id="576137"/>
    <lineage>
        <taxon>Eukaryota</taxon>
        <taxon>Fungi</taxon>
        <taxon>Dikarya</taxon>
        <taxon>Ascomycota</taxon>
        <taxon>Pezizomycotina</taxon>
        <taxon>Leotiomycetes</taxon>
        <taxon>Helotiales</taxon>
        <taxon>Mollisiaceae</taxon>
        <taxon>Phialocephala</taxon>
        <taxon>Phialocephala fortinii species complex</taxon>
    </lineage>
</organism>
<accession>A0A1L7XUD1</accession>
<keyword evidence="5" id="KW-0560">Oxidoreductase</keyword>
<dbReference type="Proteomes" id="UP000184330">
    <property type="component" value="Unassembled WGS sequence"/>
</dbReference>
<evidence type="ECO:0000313" key="8">
    <source>
        <dbReference type="Proteomes" id="UP000184330"/>
    </source>
</evidence>
<keyword evidence="4" id="KW-0274">FAD</keyword>
<dbReference type="InterPro" id="IPR045170">
    <property type="entry name" value="MTOX"/>
</dbReference>
<dbReference type="InterPro" id="IPR036188">
    <property type="entry name" value="FAD/NAD-bd_sf"/>
</dbReference>
<dbReference type="Gene3D" id="3.30.9.10">
    <property type="entry name" value="D-Amino Acid Oxidase, subunit A, domain 2"/>
    <property type="match status" value="1"/>
</dbReference>
<dbReference type="AlphaFoldDB" id="A0A1L7XUD1"/>
<comment type="cofactor">
    <cofactor evidence="1">
        <name>FAD</name>
        <dbReference type="ChEBI" id="CHEBI:57692"/>
    </cofactor>
</comment>
<dbReference type="GO" id="GO:0050660">
    <property type="term" value="F:flavin adenine dinucleotide binding"/>
    <property type="evidence" value="ECO:0007669"/>
    <property type="project" value="InterPro"/>
</dbReference>
<dbReference type="PANTHER" id="PTHR10961:SF15">
    <property type="entry name" value="FAD DEPENDENT OXIDOREDUCTASE DOMAIN-CONTAINING PROTEIN"/>
    <property type="match status" value="1"/>
</dbReference>
<evidence type="ECO:0000256" key="1">
    <source>
        <dbReference type="ARBA" id="ARBA00001974"/>
    </source>
</evidence>
<dbReference type="InterPro" id="IPR006076">
    <property type="entry name" value="FAD-dep_OxRdtase"/>
</dbReference>
<evidence type="ECO:0000256" key="3">
    <source>
        <dbReference type="ARBA" id="ARBA00022630"/>
    </source>
</evidence>
<dbReference type="Gene3D" id="3.50.50.60">
    <property type="entry name" value="FAD/NAD(P)-binding domain"/>
    <property type="match status" value="1"/>
</dbReference>
<evidence type="ECO:0000313" key="7">
    <source>
        <dbReference type="EMBL" id="CZR68641.1"/>
    </source>
</evidence>
<dbReference type="SUPFAM" id="SSF51905">
    <property type="entry name" value="FAD/NAD(P)-binding domain"/>
    <property type="match status" value="1"/>
</dbReference>
<sequence>MADKTLSKTAPILIVGAGVFGLSTALHLGQRGYKNVTVIDKQDYDKTLYSYDNGYINKVLRCAYGADTIYTNLALSAREVFLEWNAELSNSGSSPPLSLTSKNTMYVNCSTLSMINREEELPPFERQSLDYLKSIGKSDSQFIVNNAEDIARAGKAGFGQCVDPFNRKSRGLPHGGLLDTLGGLVYADKSCLFAMHKAKPGAEEQDTVAGVRTANGVEHLAALTIVAGGGWTPTTVPELDNLCETTAGSVVSYRIPRSSPLWDRFAPEKFPSYQIGMRDGAEGGVYGFPRDLNGIVKIGYRGTKYTNPIVQGDGKERSTPITRWTAGTTLTAIPSTALRVIKTFVAKNLPELNEHNIPIVKSRLCWYNDSFDNHLVVDRVPSRKNLMVATGGSGHGFTYLPVLGKWIVDIIEGKELVGADKEIKKRWQWRSLPDGEKAYNVIMQAVKGREHWQGRCLLRMRS</sequence>
<evidence type="ECO:0000256" key="2">
    <source>
        <dbReference type="ARBA" id="ARBA00010989"/>
    </source>
</evidence>
<keyword evidence="8" id="KW-1185">Reference proteome</keyword>
<dbReference type="PANTHER" id="PTHR10961">
    <property type="entry name" value="PEROXISOMAL SARCOSINE OXIDASE"/>
    <property type="match status" value="1"/>
</dbReference>
<evidence type="ECO:0000256" key="5">
    <source>
        <dbReference type="ARBA" id="ARBA00023002"/>
    </source>
</evidence>
<name>A0A1L7XUD1_9HELO</name>
<dbReference type="Pfam" id="PF01266">
    <property type="entry name" value="DAO"/>
    <property type="match status" value="1"/>
</dbReference>
<evidence type="ECO:0000259" key="6">
    <source>
        <dbReference type="Pfam" id="PF01266"/>
    </source>
</evidence>
<dbReference type="STRING" id="576137.A0A1L7XUD1"/>
<feature type="domain" description="FAD dependent oxidoreductase" evidence="6">
    <location>
        <begin position="12"/>
        <end position="409"/>
    </location>
</feature>
<gene>
    <name evidence="7" type="ORF">PAC_18540</name>
</gene>
<comment type="similarity">
    <text evidence="2">Belongs to the MSOX/MTOX family.</text>
</comment>
<protein>
    <submittedName>
        <fullName evidence="7">Related to fructosyl amino acid oxidase</fullName>
    </submittedName>
</protein>
<dbReference type="EMBL" id="FJOG01000058">
    <property type="protein sequence ID" value="CZR68641.1"/>
    <property type="molecule type" value="Genomic_DNA"/>
</dbReference>
<proteinExistence type="inferred from homology"/>